<dbReference type="Proteomes" id="UP000007635">
    <property type="component" value="Chromosome III"/>
</dbReference>
<accession>A0AAQ4QW76</accession>
<dbReference type="GeneTree" id="ENSGT00940000173998"/>
<feature type="region of interest" description="Disordered" evidence="1">
    <location>
        <begin position="375"/>
        <end position="446"/>
    </location>
</feature>
<keyword evidence="4" id="KW-1185">Reference proteome</keyword>
<evidence type="ECO:0000256" key="1">
    <source>
        <dbReference type="SAM" id="MobiDB-lite"/>
    </source>
</evidence>
<feature type="compositionally biased region" description="Polar residues" evidence="1">
    <location>
        <begin position="255"/>
        <end position="264"/>
    </location>
</feature>
<feature type="region of interest" description="Disordered" evidence="1">
    <location>
        <begin position="251"/>
        <end position="284"/>
    </location>
</feature>
<keyword evidence="2" id="KW-0732">Signal</keyword>
<feature type="signal peptide" evidence="2">
    <location>
        <begin position="1"/>
        <end position="27"/>
    </location>
</feature>
<sequence>MACRESRGSKIVLCLTLLVVFGSLCHCARLTTLKALDKLRGNSTHVMSQSEGRDVRHGRLLIGKNSMQDNELGGSKKDTFNTNDHHLHCTQHLMVKMLKKNVCFINCSGNGLSPLPLSKLPPSCGYTIQSTRRDLVFVAPYDGCFVALEDDCYVLPLRWSGLPVRMSCPLRQSSPNPPMVACHPQGMVVRTGWTVSVAKINVNCKCWPLFIQLFFVLNNDRSSVNHLPFVFQNGMYTLDLAGEQEIRISCPSLLPPQNEQTSSDGGRELRTETPSHQAYPSPPFLLTYTQSNAPQVTGSAEQPSAKPPVIQQPTGQLLYPYPFYVKTPYAPEGTTPRISSTMSPTIPTPENKVPLEPNTTPSPIEQPLYPFYPPTAAPWLPQTDAPRGPVEQPFYPFDLPTAGPWSSQPEAPPSLLERPLYPFHPNPTTVPRPSQAEAPPSPTEQSLYPFYLPADAPCLHSLMPLLVQQSSPSIPSICQLMLHGLHSLMPLLVQHSGPSIPSI</sequence>
<dbReference type="AlphaFoldDB" id="A0AAQ4QW76"/>
<protein>
    <submittedName>
        <fullName evidence="3">Uncharacterized protein</fullName>
    </submittedName>
</protein>
<reference evidence="3 4" key="1">
    <citation type="journal article" date="2021" name="G3 (Bethesda)">
        <title>Improved contiguity of the threespine stickleback genome using long-read sequencing.</title>
        <authorList>
            <person name="Nath S."/>
            <person name="Shaw D.E."/>
            <person name="White M.A."/>
        </authorList>
    </citation>
    <scope>NUCLEOTIDE SEQUENCE [LARGE SCALE GENOMIC DNA]</scope>
    <source>
        <strain evidence="3 4">Lake Benthic</strain>
    </source>
</reference>
<name>A0AAQ4QW76_GASAC</name>
<reference evidence="3" key="2">
    <citation type="submission" date="2025-08" db="UniProtKB">
        <authorList>
            <consortium name="Ensembl"/>
        </authorList>
    </citation>
    <scope>IDENTIFICATION</scope>
</reference>
<proteinExistence type="predicted"/>
<organism evidence="3 4">
    <name type="scientific">Gasterosteus aculeatus aculeatus</name>
    <name type="common">three-spined stickleback</name>
    <dbReference type="NCBI Taxonomy" id="481459"/>
    <lineage>
        <taxon>Eukaryota</taxon>
        <taxon>Metazoa</taxon>
        <taxon>Chordata</taxon>
        <taxon>Craniata</taxon>
        <taxon>Vertebrata</taxon>
        <taxon>Euteleostomi</taxon>
        <taxon>Actinopterygii</taxon>
        <taxon>Neopterygii</taxon>
        <taxon>Teleostei</taxon>
        <taxon>Neoteleostei</taxon>
        <taxon>Acanthomorphata</taxon>
        <taxon>Eupercaria</taxon>
        <taxon>Perciformes</taxon>
        <taxon>Cottioidei</taxon>
        <taxon>Gasterosteales</taxon>
        <taxon>Gasterosteidae</taxon>
        <taxon>Gasterosteus</taxon>
    </lineage>
</organism>
<evidence type="ECO:0000313" key="3">
    <source>
        <dbReference type="Ensembl" id="ENSGACP00000054657.1"/>
    </source>
</evidence>
<evidence type="ECO:0000256" key="2">
    <source>
        <dbReference type="SAM" id="SignalP"/>
    </source>
</evidence>
<dbReference type="Ensembl" id="ENSGACT00000061819.1">
    <property type="protein sequence ID" value="ENSGACP00000054657.1"/>
    <property type="gene ID" value="ENSGACG00000037821.1"/>
</dbReference>
<evidence type="ECO:0000313" key="4">
    <source>
        <dbReference type="Proteomes" id="UP000007635"/>
    </source>
</evidence>
<feature type="chain" id="PRO_5042855656" evidence="2">
    <location>
        <begin position="28"/>
        <end position="503"/>
    </location>
</feature>
<reference evidence="3" key="3">
    <citation type="submission" date="2025-09" db="UniProtKB">
        <authorList>
            <consortium name="Ensembl"/>
        </authorList>
    </citation>
    <scope>IDENTIFICATION</scope>
</reference>